<feature type="region of interest" description="Disordered" evidence="1">
    <location>
        <begin position="37"/>
        <end position="169"/>
    </location>
</feature>
<dbReference type="PANTHER" id="PTHR21437:SF1">
    <property type="entry name" value="WIDE AWAKE"/>
    <property type="match status" value="1"/>
</dbReference>
<dbReference type="PANTHER" id="PTHR21437">
    <property type="entry name" value="WIDE AWAKE"/>
    <property type="match status" value="1"/>
</dbReference>
<feature type="region of interest" description="Disordered" evidence="1">
    <location>
        <begin position="428"/>
        <end position="463"/>
    </location>
</feature>
<dbReference type="GO" id="GO:0061172">
    <property type="term" value="P:regulation of establishment of bipolar cell polarity"/>
    <property type="evidence" value="ECO:0007669"/>
    <property type="project" value="TreeGrafter"/>
</dbReference>
<feature type="compositionally biased region" description="Low complexity" evidence="1">
    <location>
        <begin position="428"/>
        <end position="441"/>
    </location>
</feature>
<dbReference type="AlphaFoldDB" id="A0A815GQ29"/>
<dbReference type="GO" id="GO:0005819">
    <property type="term" value="C:spindle"/>
    <property type="evidence" value="ECO:0007669"/>
    <property type="project" value="TreeGrafter"/>
</dbReference>
<name>A0A815GQ29_9BILA</name>
<evidence type="ECO:0000256" key="1">
    <source>
        <dbReference type="SAM" id="MobiDB-lite"/>
    </source>
</evidence>
<feature type="compositionally biased region" description="Basic and acidic residues" evidence="1">
    <location>
        <begin position="114"/>
        <end position="130"/>
    </location>
</feature>
<dbReference type="GO" id="GO:0000132">
    <property type="term" value="P:establishment of mitotic spindle orientation"/>
    <property type="evidence" value="ECO:0007669"/>
    <property type="project" value="TreeGrafter"/>
</dbReference>
<reference evidence="2" key="1">
    <citation type="submission" date="2021-02" db="EMBL/GenBank/DDBJ databases">
        <authorList>
            <person name="Nowell W R."/>
        </authorList>
    </citation>
    <scope>NUCLEOTIDE SEQUENCE</scope>
</reference>
<organism evidence="2 3">
    <name type="scientific">Rotaria sordida</name>
    <dbReference type="NCBI Taxonomy" id="392033"/>
    <lineage>
        <taxon>Eukaryota</taxon>
        <taxon>Metazoa</taxon>
        <taxon>Spiralia</taxon>
        <taxon>Gnathifera</taxon>
        <taxon>Rotifera</taxon>
        <taxon>Eurotatoria</taxon>
        <taxon>Bdelloidea</taxon>
        <taxon>Philodinida</taxon>
        <taxon>Philodinidae</taxon>
        <taxon>Rotaria</taxon>
    </lineage>
</organism>
<evidence type="ECO:0000313" key="2">
    <source>
        <dbReference type="EMBL" id="CAF1343060.1"/>
    </source>
</evidence>
<comment type="caution">
    <text evidence="2">The sequence shown here is derived from an EMBL/GenBank/DDBJ whole genome shotgun (WGS) entry which is preliminary data.</text>
</comment>
<protein>
    <submittedName>
        <fullName evidence="2">Uncharacterized protein</fullName>
    </submittedName>
</protein>
<dbReference type="Proteomes" id="UP000663889">
    <property type="component" value="Unassembled WGS sequence"/>
</dbReference>
<dbReference type="EMBL" id="CAJNOU010002704">
    <property type="protein sequence ID" value="CAF1343060.1"/>
    <property type="molecule type" value="Genomic_DNA"/>
</dbReference>
<dbReference type="InterPro" id="IPR039269">
    <property type="entry name" value="ANKFN1"/>
</dbReference>
<evidence type="ECO:0000313" key="3">
    <source>
        <dbReference type="Proteomes" id="UP000663889"/>
    </source>
</evidence>
<accession>A0A815GQ29</accession>
<gene>
    <name evidence="2" type="ORF">SEV965_LOCUS28448</name>
</gene>
<sequence>MDDITRDYRLKATELYMRTAKPELDYHTARLRHLTDGSILAPSETEEDNSEAEAQVKNDLPSRPPPAHITTEDRPMTSAEAGLTFPVAGKKPSSVAKKETKSPDNINKKKKKSDRWLEFKARNKAAKEAAKSAPRALPASKPTVQVEQPPKSPQQQLQVQPGDKVASSDCAGDEVDNLLGVFSTANGSTISFGDFKPVDLDIIDIDIDELMLLESIQHLSNNYRFICQYSRVSICLDFELIYAQQNQREAFSINELDETRYRLNHLLSCQQDLDDTWRLSRWLVHVINCAKDKTYSGISLKPFQSSSSSSLQCSLDSNNYLRMKNMNNFIDFEDNTIELTFHKSLLTSNTYIPFKLRINKMIRLNEILKIILKQQQHETFFKSNSLLNFVWVRSNQCEYIIEENLTAYEIQTCLLRFGGQIHIRLNSSSSANSSPTISKTSNLFPPTSEIISKGPGSSLSLNM</sequence>
<proteinExistence type="predicted"/>